<dbReference type="EMBL" id="PFWY01000070">
    <property type="protein sequence ID" value="PJA40822.1"/>
    <property type="molecule type" value="Genomic_DNA"/>
</dbReference>
<evidence type="ECO:0000313" key="2">
    <source>
        <dbReference type="EMBL" id="PJA40822.1"/>
    </source>
</evidence>
<dbReference type="PANTHER" id="PTHR33295">
    <property type="entry name" value="ATPASE"/>
    <property type="match status" value="1"/>
</dbReference>
<accession>A0A2M7X3S2</accession>
<dbReference type="Proteomes" id="UP000230683">
    <property type="component" value="Unassembled WGS sequence"/>
</dbReference>
<dbReference type="Pfam" id="PF13635">
    <property type="entry name" value="DUF4143"/>
    <property type="match status" value="1"/>
</dbReference>
<comment type="caution">
    <text evidence="2">The sequence shown here is derived from an EMBL/GenBank/DDBJ whole genome shotgun (WGS) entry which is preliminary data.</text>
</comment>
<feature type="domain" description="DUF4143" evidence="1">
    <location>
        <begin position="91"/>
        <end position="227"/>
    </location>
</feature>
<name>A0A2M7X3S2_UNCKA</name>
<dbReference type="PANTHER" id="PTHR33295:SF18">
    <property type="entry name" value="AAA+ ATPASE DOMAIN-CONTAINING PROTEIN"/>
    <property type="match status" value="1"/>
</dbReference>
<gene>
    <name evidence="2" type="ORF">CO178_01510</name>
</gene>
<evidence type="ECO:0000259" key="1">
    <source>
        <dbReference type="Pfam" id="PF13635"/>
    </source>
</evidence>
<proteinExistence type="predicted"/>
<sequence>MQESLAGRFFEYRMFPLFFDEYLYLKDEVDYHEYKKVLERQDDALILGFIKRYRQEFETFLKLRRLPETIWLNDEQSALYNENVKGQSLNQDVFDYFDISSPNILNALFDHISKHNGLEFSIKSIAQKLSGVSEITISKYIDILDIMGLIYIVYNTTNTLKKSNSLRKAYVSSHNIDPLLSIGYAVETYVLETLLSQRKSVTFYRKREKEIDFLIPNEKLAIEVKYRSNIIELDLKNIQQFSEKHKYQARLITLNDYSISEKIKRIPIILM</sequence>
<dbReference type="AlphaFoldDB" id="A0A2M7X3S2"/>
<reference evidence="3" key="1">
    <citation type="submission" date="2017-09" db="EMBL/GenBank/DDBJ databases">
        <title>Depth-based differentiation of microbial function through sediment-hosted aquifers and enrichment of novel symbionts in the deep terrestrial subsurface.</title>
        <authorList>
            <person name="Probst A.J."/>
            <person name="Ladd B."/>
            <person name="Jarett J.K."/>
            <person name="Geller-Mcgrath D.E."/>
            <person name="Sieber C.M.K."/>
            <person name="Emerson J.B."/>
            <person name="Anantharaman K."/>
            <person name="Thomas B.C."/>
            <person name="Malmstrom R."/>
            <person name="Stieglmeier M."/>
            <person name="Klingl A."/>
            <person name="Woyke T."/>
            <person name="Ryan C.M."/>
            <person name="Banfield J.F."/>
        </authorList>
    </citation>
    <scope>NUCLEOTIDE SEQUENCE [LARGE SCALE GENOMIC DNA]</scope>
</reference>
<evidence type="ECO:0000313" key="3">
    <source>
        <dbReference type="Proteomes" id="UP000230683"/>
    </source>
</evidence>
<dbReference type="InterPro" id="IPR025420">
    <property type="entry name" value="DUF4143"/>
</dbReference>
<organism evidence="2 3">
    <name type="scientific">candidate division WWE3 bacterium CG_4_9_14_3_um_filter_34_6</name>
    <dbReference type="NCBI Taxonomy" id="1975079"/>
    <lineage>
        <taxon>Bacteria</taxon>
        <taxon>Katanobacteria</taxon>
    </lineage>
</organism>
<protein>
    <recommendedName>
        <fullName evidence="1">DUF4143 domain-containing protein</fullName>
    </recommendedName>
</protein>